<keyword evidence="1 2" id="KW-0732">Signal</keyword>
<dbReference type="Proteomes" id="UP001491349">
    <property type="component" value="Unassembled WGS sequence"/>
</dbReference>
<dbReference type="InterPro" id="IPR026444">
    <property type="entry name" value="Secre_tail"/>
</dbReference>
<feature type="chain" id="PRO_5047535798" evidence="2">
    <location>
        <begin position="21"/>
        <end position="220"/>
    </location>
</feature>
<dbReference type="Pfam" id="PF18962">
    <property type="entry name" value="Por_Secre_tail"/>
    <property type="match status" value="1"/>
</dbReference>
<reference evidence="4 5" key="1">
    <citation type="submission" date="2024-04" db="EMBL/GenBank/DDBJ databases">
        <title>draft genome sequnece of Flavobacterium buctense JCM 30750.</title>
        <authorList>
            <person name="Kim D.-U."/>
        </authorList>
    </citation>
    <scope>NUCLEOTIDE SEQUENCE [LARGE SCALE GENOMIC DNA]</scope>
    <source>
        <strain evidence="4 5">JCM 30750</strain>
    </source>
</reference>
<name>A0ABU9E4J3_9FLAO</name>
<keyword evidence="5" id="KW-1185">Reference proteome</keyword>
<evidence type="ECO:0000313" key="4">
    <source>
        <dbReference type="EMBL" id="MEK8180497.1"/>
    </source>
</evidence>
<dbReference type="EMBL" id="JBBPCB010000005">
    <property type="protein sequence ID" value="MEK8180497.1"/>
    <property type="molecule type" value="Genomic_DNA"/>
</dbReference>
<gene>
    <name evidence="4" type="ORF">WMW71_09110</name>
</gene>
<accession>A0ABU9E4J3</accession>
<evidence type="ECO:0000259" key="3">
    <source>
        <dbReference type="Pfam" id="PF18962"/>
    </source>
</evidence>
<dbReference type="RefSeq" id="WP_187659760.1">
    <property type="nucleotide sequence ID" value="NZ_JACTAB010000002.1"/>
</dbReference>
<feature type="domain" description="Secretion system C-terminal sorting" evidence="3">
    <location>
        <begin position="150"/>
        <end position="218"/>
    </location>
</feature>
<evidence type="ECO:0000256" key="2">
    <source>
        <dbReference type="SAM" id="SignalP"/>
    </source>
</evidence>
<proteinExistence type="predicted"/>
<evidence type="ECO:0000313" key="5">
    <source>
        <dbReference type="Proteomes" id="UP001491349"/>
    </source>
</evidence>
<organism evidence="4 5">
    <name type="scientific">Flavobacterium buctense</name>
    <dbReference type="NCBI Taxonomy" id="1648146"/>
    <lineage>
        <taxon>Bacteria</taxon>
        <taxon>Pseudomonadati</taxon>
        <taxon>Bacteroidota</taxon>
        <taxon>Flavobacteriia</taxon>
        <taxon>Flavobacteriales</taxon>
        <taxon>Flavobacteriaceae</taxon>
        <taxon>Flavobacterium</taxon>
    </lineage>
</organism>
<protein>
    <submittedName>
        <fullName evidence="4">T9SS type A sorting domain-containing protein</fullName>
    </submittedName>
</protein>
<comment type="caution">
    <text evidence="4">The sequence shown here is derived from an EMBL/GenBank/DDBJ whole genome shotgun (WGS) entry which is preliminary data.</text>
</comment>
<feature type="signal peptide" evidence="2">
    <location>
        <begin position="1"/>
        <end position="20"/>
    </location>
</feature>
<sequence length="220" mass="24582">MKLKITLIPFFCFVCSHLFAQGEEWGMQASQHNYTQNSASSRDFSFTTYFSFGSPGSCPSFTSAITFSEDSMYVKAFYSVCGAWPMQGCARNDVVNYNQVIPTNIQFIVMSTNVITACETGTPVTVENVYTSTYNANLGIETFSNSSIKIYPNPVNNLLTVENTNNEAVEKIIITDCLGKKVIEMTQNFEQINVSMLPSGLYFLQCFSQTNKTQSKFVKL</sequence>
<dbReference type="NCBIfam" id="TIGR04183">
    <property type="entry name" value="Por_Secre_tail"/>
    <property type="match status" value="1"/>
</dbReference>
<evidence type="ECO:0000256" key="1">
    <source>
        <dbReference type="ARBA" id="ARBA00022729"/>
    </source>
</evidence>